<evidence type="ECO:0000313" key="1">
    <source>
        <dbReference type="Proteomes" id="UP000515153"/>
    </source>
</evidence>
<dbReference type="GO" id="GO:0004140">
    <property type="term" value="F:dephospho-CoA kinase activity"/>
    <property type="evidence" value="ECO:0007669"/>
    <property type="project" value="TreeGrafter"/>
</dbReference>
<name>A0A6P8BB03_PYRGI</name>
<sequence length="415" mass="43648">MDANRHYPSLLLLPAPPSPATKESLSAAYRPPLEAAISKCRNPEHGTVLIVALVAPILAGPYRYSKTLSWHHAQSLVAGLYAIASAACAKLSVDAHIGAGPGSVDVRVLLVDRQNGDDGKSPAPLPADVAKAAATAEPNNTAVLDLPGFAAAHRPWTTIYHCGTEAGLGLFADFLRLAEAGRQMLRQDQLVAVPGGVTMHDPSSTAADGAGEGGQTKGHGIVCIGGTFDHLHAGHKLLLTGGALLLEVPNLDEGGKPATFIVGITGDELLKNKKYAELVQSWDSRARSVIDFLATLLCLSPEEARPNIEEKDGLFVARLRGGAVEVNCVRIQDAFGPTITMREVSSLVLSAETRAGGKAVNDKRSELGWAPLELFEVDVLDAGDVQSSDEPTQTAEFASKISSTTIRKLKAESRG</sequence>
<dbReference type="Gene3D" id="3.40.50.620">
    <property type="entry name" value="HUPs"/>
    <property type="match status" value="1"/>
</dbReference>
<reference evidence="2" key="1">
    <citation type="journal article" date="2019" name="Mol. Biol. Evol.">
        <title>Blast fungal genomes show frequent chromosomal changes, gene gains and losses, and effector gene turnover.</title>
        <authorList>
            <person name="Gomez Luciano L.B."/>
            <person name="Jason Tsai I."/>
            <person name="Chuma I."/>
            <person name="Tosa Y."/>
            <person name="Chen Y.H."/>
            <person name="Li J.Y."/>
            <person name="Li M.Y."/>
            <person name="Jade Lu M.Y."/>
            <person name="Nakayashiki H."/>
            <person name="Li W.H."/>
        </authorList>
    </citation>
    <scope>NUCLEOTIDE SEQUENCE</scope>
    <source>
        <strain evidence="2">NI907</strain>
    </source>
</reference>
<reference evidence="2" key="2">
    <citation type="submission" date="2019-10" db="EMBL/GenBank/DDBJ databases">
        <authorList>
            <consortium name="NCBI Genome Project"/>
        </authorList>
    </citation>
    <scope>NUCLEOTIDE SEQUENCE</scope>
    <source>
        <strain evidence="2">NI907</strain>
    </source>
</reference>
<evidence type="ECO:0000313" key="2">
    <source>
        <dbReference type="RefSeq" id="XP_030984341.1"/>
    </source>
</evidence>
<proteinExistence type="predicted"/>
<dbReference type="Proteomes" id="UP000515153">
    <property type="component" value="Unplaced"/>
</dbReference>
<organism evidence="1 2">
    <name type="scientific">Pyricularia grisea</name>
    <name type="common">Crabgrass-specific blast fungus</name>
    <name type="synonym">Magnaporthe grisea</name>
    <dbReference type="NCBI Taxonomy" id="148305"/>
    <lineage>
        <taxon>Eukaryota</taxon>
        <taxon>Fungi</taxon>
        <taxon>Dikarya</taxon>
        <taxon>Ascomycota</taxon>
        <taxon>Pezizomycotina</taxon>
        <taxon>Sordariomycetes</taxon>
        <taxon>Sordariomycetidae</taxon>
        <taxon>Magnaporthales</taxon>
        <taxon>Pyriculariaceae</taxon>
        <taxon>Pyricularia</taxon>
    </lineage>
</organism>
<evidence type="ECO:0008006" key="3">
    <source>
        <dbReference type="Google" id="ProtNLM"/>
    </source>
</evidence>
<dbReference type="RefSeq" id="XP_030984341.1">
    <property type="nucleotide sequence ID" value="XM_031123572.1"/>
</dbReference>
<accession>A0A6P8BB03</accession>
<dbReference type="SUPFAM" id="SSF52374">
    <property type="entry name" value="Nucleotidylyl transferase"/>
    <property type="match status" value="1"/>
</dbReference>
<gene>
    <name evidence="2" type="ORF">PgNI_03518</name>
</gene>
<dbReference type="KEGG" id="pgri:PgNI_03518"/>
<dbReference type="InterPro" id="IPR014729">
    <property type="entry name" value="Rossmann-like_a/b/a_fold"/>
</dbReference>
<reference evidence="2" key="3">
    <citation type="submission" date="2025-08" db="UniProtKB">
        <authorList>
            <consortium name="RefSeq"/>
        </authorList>
    </citation>
    <scope>IDENTIFICATION</scope>
    <source>
        <strain evidence="2">NI907</strain>
    </source>
</reference>
<dbReference type="GO" id="GO:0015937">
    <property type="term" value="P:coenzyme A biosynthetic process"/>
    <property type="evidence" value="ECO:0007669"/>
    <property type="project" value="TreeGrafter"/>
</dbReference>
<dbReference type="GeneID" id="41958482"/>
<protein>
    <recommendedName>
        <fullName evidence="3">Cytidyltransferase-like domain-containing protein</fullName>
    </recommendedName>
</protein>
<keyword evidence="1" id="KW-1185">Reference proteome</keyword>
<dbReference type="PANTHER" id="PTHR10695">
    <property type="entry name" value="DEPHOSPHO-COA KINASE-RELATED"/>
    <property type="match status" value="1"/>
</dbReference>
<dbReference type="AlphaFoldDB" id="A0A6P8BB03"/>
<dbReference type="PANTHER" id="PTHR10695:SF46">
    <property type="entry name" value="BIFUNCTIONAL COENZYME A SYNTHASE-RELATED"/>
    <property type="match status" value="1"/>
</dbReference>